<sequence length="158" mass="17376">MVLPDPQLTFAFEARVEVAESLHVGRGPDEVLMFTPITGGTVDGPRLRGTVLPGGGDWSTTRGACASLDARYLLRADDGAVIDIVNLGFWRATPEIDARIEAGEDVPETEYYYRTSPVFRTDHPAHRWLAESVFVGLARGETSPDGQHTVCIRFFEVQ</sequence>
<dbReference type="PANTHER" id="PTHR37315">
    <property type="entry name" value="UPF0311 PROTEIN BLR7842"/>
    <property type="match status" value="1"/>
</dbReference>
<comment type="caution">
    <text evidence="2">The sequence shown here is derived from an EMBL/GenBank/DDBJ whole genome shotgun (WGS) entry which is preliminary data.</text>
</comment>
<dbReference type="InterPro" id="IPR020915">
    <property type="entry name" value="UPF0311"/>
</dbReference>
<organism evidence="2 3">
    <name type="scientific">Cryptosporangium minutisporangium</name>
    <dbReference type="NCBI Taxonomy" id="113569"/>
    <lineage>
        <taxon>Bacteria</taxon>
        <taxon>Bacillati</taxon>
        <taxon>Actinomycetota</taxon>
        <taxon>Actinomycetes</taxon>
        <taxon>Cryptosporangiales</taxon>
        <taxon>Cryptosporangiaceae</taxon>
        <taxon>Cryptosporangium</taxon>
    </lineage>
</organism>
<dbReference type="Pfam" id="PF11578">
    <property type="entry name" value="DUF3237"/>
    <property type="match status" value="1"/>
</dbReference>
<comment type="similarity">
    <text evidence="1">Belongs to the UPF0311 family.</text>
</comment>
<dbReference type="Proteomes" id="UP001501676">
    <property type="component" value="Unassembled WGS sequence"/>
</dbReference>
<dbReference type="RefSeq" id="WP_345727359.1">
    <property type="nucleotide sequence ID" value="NZ_BAAAYN010000010.1"/>
</dbReference>
<dbReference type="EMBL" id="BAAAYN010000010">
    <property type="protein sequence ID" value="GAA3384836.1"/>
    <property type="molecule type" value="Genomic_DNA"/>
</dbReference>
<dbReference type="Gene3D" id="2.40.160.20">
    <property type="match status" value="1"/>
</dbReference>
<reference evidence="3" key="1">
    <citation type="journal article" date="2019" name="Int. J. Syst. Evol. Microbiol.">
        <title>The Global Catalogue of Microorganisms (GCM) 10K type strain sequencing project: providing services to taxonomists for standard genome sequencing and annotation.</title>
        <authorList>
            <consortium name="The Broad Institute Genomics Platform"/>
            <consortium name="The Broad Institute Genome Sequencing Center for Infectious Disease"/>
            <person name="Wu L."/>
            <person name="Ma J."/>
        </authorList>
    </citation>
    <scope>NUCLEOTIDE SEQUENCE [LARGE SCALE GENOMIC DNA]</scope>
    <source>
        <strain evidence="3">JCM 9458</strain>
    </source>
</reference>
<protein>
    <recommendedName>
        <fullName evidence="1">UPF0311 protein GCM10020369_16050</fullName>
    </recommendedName>
</protein>
<name>A0ABP6SUB2_9ACTN</name>
<gene>
    <name evidence="2" type="ORF">GCM10020369_16050</name>
</gene>
<accession>A0ABP6SUB2</accession>
<evidence type="ECO:0000313" key="3">
    <source>
        <dbReference type="Proteomes" id="UP001501676"/>
    </source>
</evidence>
<dbReference type="HAMAP" id="MF_00775">
    <property type="entry name" value="UPF0311"/>
    <property type="match status" value="1"/>
</dbReference>
<keyword evidence="3" id="KW-1185">Reference proteome</keyword>
<proteinExistence type="inferred from homology"/>
<evidence type="ECO:0000256" key="1">
    <source>
        <dbReference type="HAMAP-Rule" id="MF_00775"/>
    </source>
</evidence>
<dbReference type="PANTHER" id="PTHR37315:SF1">
    <property type="entry name" value="UPF0311 PROTEIN BLR7842"/>
    <property type="match status" value="1"/>
</dbReference>
<evidence type="ECO:0000313" key="2">
    <source>
        <dbReference type="EMBL" id="GAA3384836.1"/>
    </source>
</evidence>